<reference evidence="11 12" key="1">
    <citation type="journal article" date="2010" name="Stand. Genomic Sci.">
        <title>Complete genome sequence of Methanothermus fervidus type strain (V24S).</title>
        <authorList>
            <person name="Anderson I."/>
            <person name="Djao O.D."/>
            <person name="Misra M."/>
            <person name="Chertkov O."/>
            <person name="Nolan M."/>
            <person name="Lucas S."/>
            <person name="Lapidus A."/>
            <person name="Del Rio T.G."/>
            <person name="Tice H."/>
            <person name="Cheng J.F."/>
            <person name="Tapia R."/>
            <person name="Han C."/>
            <person name="Goodwin L."/>
            <person name="Pitluck S."/>
            <person name="Liolios K."/>
            <person name="Ivanova N."/>
            <person name="Mavromatis K."/>
            <person name="Mikhailova N."/>
            <person name="Pati A."/>
            <person name="Brambilla E."/>
            <person name="Chen A."/>
            <person name="Palaniappan K."/>
            <person name="Land M."/>
            <person name="Hauser L."/>
            <person name="Chang Y.J."/>
            <person name="Jeffries C.D."/>
            <person name="Sikorski J."/>
            <person name="Spring S."/>
            <person name="Rohde M."/>
            <person name="Eichinger K."/>
            <person name="Huber H."/>
            <person name="Wirth R."/>
            <person name="Goker M."/>
            <person name="Detter J.C."/>
            <person name="Woyke T."/>
            <person name="Bristow J."/>
            <person name="Eisen J.A."/>
            <person name="Markowitz V."/>
            <person name="Hugenholtz P."/>
            <person name="Klenk H.P."/>
            <person name="Kyrpides N.C."/>
        </authorList>
    </citation>
    <scope>NUCLEOTIDE SEQUENCE [LARGE SCALE GENOMIC DNA]</scope>
    <source>
        <strain evidence="12">ATCC 43054 / DSM 2088 / JCM 10308 / V24 S</strain>
    </source>
</reference>
<evidence type="ECO:0000256" key="9">
    <source>
        <dbReference type="RuleBase" id="RU000512"/>
    </source>
</evidence>
<dbReference type="InterPro" id="IPR011060">
    <property type="entry name" value="RibuloseP-bd_barrel"/>
</dbReference>
<evidence type="ECO:0000256" key="5">
    <source>
        <dbReference type="ARBA" id="ARBA00022975"/>
    </source>
</evidence>
<dbReference type="NCBIfam" id="NF010386">
    <property type="entry name" value="PRK13813.1"/>
    <property type="match status" value="1"/>
</dbReference>
<comment type="pathway">
    <text evidence="1 9">Pyrimidine metabolism; UMP biosynthesis via de novo pathway; UMP from orotate: step 2/2.</text>
</comment>
<organism evidence="11 12">
    <name type="scientific">Methanothermus fervidus (strain ATCC 43054 / DSM 2088 / JCM 10308 / V24 S)</name>
    <dbReference type="NCBI Taxonomy" id="523846"/>
    <lineage>
        <taxon>Archaea</taxon>
        <taxon>Methanobacteriati</taxon>
        <taxon>Methanobacteriota</taxon>
        <taxon>Methanomada group</taxon>
        <taxon>Methanobacteria</taxon>
        <taxon>Methanobacteriales</taxon>
        <taxon>Methanothermaceae</taxon>
        <taxon>Methanothermus</taxon>
    </lineage>
</organism>
<dbReference type="Pfam" id="PF00215">
    <property type="entry name" value="OMPdecase"/>
    <property type="match status" value="1"/>
</dbReference>
<name>E3GX01_METFV</name>
<comment type="similarity">
    <text evidence="9">Belongs to the OMP decarboxylase family.</text>
</comment>
<keyword evidence="5 9" id="KW-0665">Pyrimidine biosynthesis</keyword>
<dbReference type="PANTHER" id="PTHR32119:SF2">
    <property type="entry name" value="OROTIDINE 5'-PHOSPHATE DECARBOXYLASE"/>
    <property type="match status" value="1"/>
</dbReference>
<keyword evidence="6 9" id="KW-0456">Lyase</keyword>
<feature type="binding site" evidence="8">
    <location>
        <position position="197"/>
    </location>
    <ligand>
        <name>substrate</name>
    </ligand>
</feature>
<dbReference type="EC" id="4.1.1.23" evidence="2 9"/>
<evidence type="ECO:0000259" key="10">
    <source>
        <dbReference type="SMART" id="SM00934"/>
    </source>
</evidence>
<dbReference type="AlphaFoldDB" id="E3GX01"/>
<dbReference type="CDD" id="cd04725">
    <property type="entry name" value="OMP_decarboxylase_like"/>
    <property type="match status" value="1"/>
</dbReference>
<dbReference type="GO" id="GO:0004590">
    <property type="term" value="F:orotidine-5'-phosphate decarboxylase activity"/>
    <property type="evidence" value="ECO:0007669"/>
    <property type="project" value="UniProtKB-EC"/>
</dbReference>
<dbReference type="PROSITE" id="PS00156">
    <property type="entry name" value="OMPDECASE"/>
    <property type="match status" value="1"/>
</dbReference>
<dbReference type="NCBIfam" id="TIGR01740">
    <property type="entry name" value="pyrF"/>
    <property type="match status" value="1"/>
</dbReference>
<feature type="binding site" evidence="8">
    <location>
        <position position="16"/>
    </location>
    <ligand>
        <name>substrate</name>
    </ligand>
</feature>
<sequence length="222" mass="24408">MVIKLKIKNKLIFAADLDNLDEVNNILNQISNLINTVKIGYPLVLSEGIECISKFKNLGYNVIADFKVADIPATNKKICKITFEKGADAIIVHGFVGKDSVKACKDIAKKMNKELFLVVDMSHPGSRQFLEKNSKEIAKIGLELGIKNYVLPSTKPKIGLEIRKILGDEAFVISPGIGVQGGEIKKTLKFADAIIVGRSIYQSKDPMTTTKKLINHINLAIS</sequence>
<dbReference type="GO" id="GO:0044205">
    <property type="term" value="P:'de novo' UMP biosynthetic process"/>
    <property type="evidence" value="ECO:0007669"/>
    <property type="project" value="UniProtKB-UniPathway"/>
</dbReference>
<feature type="binding site" evidence="8">
    <location>
        <position position="38"/>
    </location>
    <ligand>
        <name>substrate</name>
    </ligand>
</feature>
<dbReference type="InterPro" id="IPR013785">
    <property type="entry name" value="Aldolase_TIM"/>
</dbReference>
<dbReference type="InterPro" id="IPR014732">
    <property type="entry name" value="OMPdecase"/>
</dbReference>
<feature type="domain" description="Orotidine 5'-phosphate decarboxylase" evidence="10">
    <location>
        <begin position="10"/>
        <end position="213"/>
    </location>
</feature>
<feature type="binding site" evidence="8">
    <location>
        <position position="122"/>
    </location>
    <ligand>
        <name>substrate</name>
    </ligand>
</feature>
<evidence type="ECO:0000256" key="2">
    <source>
        <dbReference type="ARBA" id="ARBA00012321"/>
    </source>
</evidence>
<comment type="catalytic activity">
    <reaction evidence="9">
        <text>orotidine 5'-phosphate + H(+) = UMP + CO2</text>
        <dbReference type="Rhea" id="RHEA:11596"/>
        <dbReference type="ChEBI" id="CHEBI:15378"/>
        <dbReference type="ChEBI" id="CHEBI:16526"/>
        <dbReference type="ChEBI" id="CHEBI:57538"/>
        <dbReference type="ChEBI" id="CHEBI:57865"/>
        <dbReference type="EC" id="4.1.1.23"/>
    </reaction>
</comment>
<dbReference type="EMBL" id="CP002278">
    <property type="protein sequence ID" value="ADP76890.1"/>
    <property type="molecule type" value="Genomic_DNA"/>
</dbReference>
<dbReference type="KEGG" id="mfv:Mfer_0086"/>
<feature type="active site" description="For OMPdecase activity" evidence="7">
    <location>
        <position position="67"/>
    </location>
</feature>
<dbReference type="GO" id="GO:0006207">
    <property type="term" value="P:'de novo' pyrimidine nucleobase biosynthetic process"/>
    <property type="evidence" value="ECO:0007669"/>
    <property type="project" value="InterPro"/>
</dbReference>
<dbReference type="HOGENOM" id="CLU_067069_2_0_2"/>
<dbReference type="SMART" id="SM00934">
    <property type="entry name" value="OMPdecase"/>
    <property type="match status" value="1"/>
</dbReference>
<dbReference type="PANTHER" id="PTHR32119">
    <property type="entry name" value="OROTIDINE 5'-PHOSPHATE DECARBOXYLASE"/>
    <property type="match status" value="1"/>
</dbReference>
<gene>
    <name evidence="11" type="ordered locus">Mfer_0086</name>
</gene>
<evidence type="ECO:0000313" key="12">
    <source>
        <dbReference type="Proteomes" id="UP000002315"/>
    </source>
</evidence>
<dbReference type="GO" id="GO:0005829">
    <property type="term" value="C:cytosol"/>
    <property type="evidence" value="ECO:0007669"/>
    <property type="project" value="TreeGrafter"/>
</dbReference>
<accession>E3GX01</accession>
<keyword evidence="4 9" id="KW-0210">Decarboxylase</keyword>
<dbReference type="Proteomes" id="UP000002315">
    <property type="component" value="Chromosome"/>
</dbReference>
<dbReference type="Gene3D" id="3.20.20.70">
    <property type="entry name" value="Aldolase class I"/>
    <property type="match status" value="1"/>
</dbReference>
<feature type="active site" description="For OMPdecase activity" evidence="7">
    <location>
        <position position="70"/>
    </location>
</feature>
<evidence type="ECO:0000256" key="8">
    <source>
        <dbReference type="PIRSR" id="PIRSR614732-2"/>
    </source>
</evidence>
<keyword evidence="12" id="KW-1185">Reference proteome</keyword>
<evidence type="ECO:0000256" key="7">
    <source>
        <dbReference type="PIRSR" id="PIRSR614732-1"/>
    </source>
</evidence>
<evidence type="ECO:0000256" key="1">
    <source>
        <dbReference type="ARBA" id="ARBA00004861"/>
    </source>
</evidence>
<dbReference type="InterPro" id="IPR018089">
    <property type="entry name" value="OMPdecase_AS"/>
</dbReference>
<evidence type="ECO:0000256" key="4">
    <source>
        <dbReference type="ARBA" id="ARBA00022793"/>
    </source>
</evidence>
<dbReference type="InterPro" id="IPR001754">
    <property type="entry name" value="OMPdeCOase_dom"/>
</dbReference>
<proteinExistence type="inferred from homology"/>
<dbReference type="SUPFAM" id="SSF51366">
    <property type="entry name" value="Ribulose-phoshate binding barrel"/>
    <property type="match status" value="1"/>
</dbReference>
<protein>
    <recommendedName>
        <fullName evidence="3 9">Orotidine 5'-phosphate decarboxylase</fullName>
        <ecNumber evidence="2 9">4.1.1.23</ecNumber>
    </recommendedName>
</protein>
<evidence type="ECO:0000256" key="3">
    <source>
        <dbReference type="ARBA" id="ARBA00021923"/>
    </source>
</evidence>
<dbReference type="UniPathway" id="UPA00070">
    <property type="reaction ID" value="UER00120"/>
</dbReference>
<dbReference type="STRING" id="523846.Mfer_0086"/>
<evidence type="ECO:0000256" key="6">
    <source>
        <dbReference type="ARBA" id="ARBA00023239"/>
    </source>
</evidence>
<feature type="binding site" evidence="8">
    <location>
        <position position="198"/>
    </location>
    <ligand>
        <name>substrate</name>
    </ligand>
</feature>
<feature type="active site" description="For OMPdecase activity" evidence="7">
    <location>
        <position position="65"/>
    </location>
</feature>
<evidence type="ECO:0000313" key="11">
    <source>
        <dbReference type="EMBL" id="ADP76890.1"/>
    </source>
</evidence>